<sequence length="101" mass="10988">VKKYGTFTAVDDISIKVQPGQIFGFLGPNGAGKTTTIKLLAGLLKPNAGSIIINGYDIAEDPVKCKLHTGHIPDRPFLYEKLTGDEFLRFIASLYHLPAET</sequence>
<dbReference type="Gene3D" id="3.40.50.300">
    <property type="entry name" value="P-loop containing nucleotide triphosphate hydrolases"/>
    <property type="match status" value="1"/>
</dbReference>
<evidence type="ECO:0000256" key="1">
    <source>
        <dbReference type="ARBA" id="ARBA00022448"/>
    </source>
</evidence>
<evidence type="ECO:0000313" key="5">
    <source>
        <dbReference type="EMBL" id="SVB61183.1"/>
    </source>
</evidence>
<proteinExistence type="predicted"/>
<keyword evidence="2" id="KW-0547">Nucleotide-binding</keyword>
<dbReference type="GO" id="GO:0005524">
    <property type="term" value="F:ATP binding"/>
    <property type="evidence" value="ECO:0007669"/>
    <property type="project" value="UniProtKB-KW"/>
</dbReference>
<accession>A0A382FG34</accession>
<gene>
    <name evidence="5" type="ORF">METZ01_LOCUS214037</name>
</gene>
<dbReference type="PANTHER" id="PTHR42939">
    <property type="entry name" value="ABC TRANSPORTER ATP-BINDING PROTEIN ALBC-RELATED"/>
    <property type="match status" value="1"/>
</dbReference>
<feature type="non-terminal residue" evidence="5">
    <location>
        <position position="101"/>
    </location>
</feature>
<dbReference type="SUPFAM" id="SSF52540">
    <property type="entry name" value="P-loop containing nucleoside triphosphate hydrolases"/>
    <property type="match status" value="1"/>
</dbReference>
<feature type="domain" description="ABC transporter" evidence="4">
    <location>
        <begin position="11"/>
        <end position="84"/>
    </location>
</feature>
<evidence type="ECO:0000256" key="3">
    <source>
        <dbReference type="ARBA" id="ARBA00022840"/>
    </source>
</evidence>
<dbReference type="PANTHER" id="PTHR42939:SF1">
    <property type="entry name" value="ABC TRANSPORTER ATP-BINDING PROTEIN ALBC-RELATED"/>
    <property type="match status" value="1"/>
</dbReference>
<dbReference type="AlphaFoldDB" id="A0A382FG34"/>
<organism evidence="5">
    <name type="scientific">marine metagenome</name>
    <dbReference type="NCBI Taxonomy" id="408172"/>
    <lineage>
        <taxon>unclassified sequences</taxon>
        <taxon>metagenomes</taxon>
        <taxon>ecological metagenomes</taxon>
    </lineage>
</organism>
<dbReference type="InterPro" id="IPR027417">
    <property type="entry name" value="P-loop_NTPase"/>
</dbReference>
<dbReference type="EMBL" id="UINC01049421">
    <property type="protein sequence ID" value="SVB61183.1"/>
    <property type="molecule type" value="Genomic_DNA"/>
</dbReference>
<name>A0A382FG34_9ZZZZ</name>
<keyword evidence="1" id="KW-0813">Transport</keyword>
<feature type="non-terminal residue" evidence="5">
    <location>
        <position position="1"/>
    </location>
</feature>
<protein>
    <recommendedName>
        <fullName evidence="4">ABC transporter domain-containing protein</fullName>
    </recommendedName>
</protein>
<evidence type="ECO:0000256" key="2">
    <source>
        <dbReference type="ARBA" id="ARBA00022741"/>
    </source>
</evidence>
<dbReference type="InterPro" id="IPR003439">
    <property type="entry name" value="ABC_transporter-like_ATP-bd"/>
</dbReference>
<evidence type="ECO:0000259" key="4">
    <source>
        <dbReference type="Pfam" id="PF00005"/>
    </source>
</evidence>
<reference evidence="5" key="1">
    <citation type="submission" date="2018-05" db="EMBL/GenBank/DDBJ databases">
        <authorList>
            <person name="Lanie J.A."/>
            <person name="Ng W.-L."/>
            <person name="Kazmierczak K.M."/>
            <person name="Andrzejewski T.M."/>
            <person name="Davidsen T.M."/>
            <person name="Wayne K.J."/>
            <person name="Tettelin H."/>
            <person name="Glass J.I."/>
            <person name="Rusch D."/>
            <person name="Podicherti R."/>
            <person name="Tsui H.-C.T."/>
            <person name="Winkler M.E."/>
        </authorList>
    </citation>
    <scope>NUCLEOTIDE SEQUENCE</scope>
</reference>
<dbReference type="InterPro" id="IPR051782">
    <property type="entry name" value="ABC_Transporter_VariousFunc"/>
</dbReference>
<dbReference type="Pfam" id="PF00005">
    <property type="entry name" value="ABC_tran"/>
    <property type="match status" value="1"/>
</dbReference>
<keyword evidence="3" id="KW-0067">ATP-binding</keyword>
<dbReference type="GO" id="GO:0016887">
    <property type="term" value="F:ATP hydrolysis activity"/>
    <property type="evidence" value="ECO:0007669"/>
    <property type="project" value="InterPro"/>
</dbReference>